<gene>
    <name evidence="1" type="ORF">Taro_040801</name>
</gene>
<evidence type="ECO:0000313" key="2">
    <source>
        <dbReference type="Proteomes" id="UP000652761"/>
    </source>
</evidence>
<dbReference type="Proteomes" id="UP000652761">
    <property type="component" value="Unassembled WGS sequence"/>
</dbReference>
<organism evidence="1 2">
    <name type="scientific">Colocasia esculenta</name>
    <name type="common">Wild taro</name>
    <name type="synonym">Arum esculentum</name>
    <dbReference type="NCBI Taxonomy" id="4460"/>
    <lineage>
        <taxon>Eukaryota</taxon>
        <taxon>Viridiplantae</taxon>
        <taxon>Streptophyta</taxon>
        <taxon>Embryophyta</taxon>
        <taxon>Tracheophyta</taxon>
        <taxon>Spermatophyta</taxon>
        <taxon>Magnoliopsida</taxon>
        <taxon>Liliopsida</taxon>
        <taxon>Araceae</taxon>
        <taxon>Aroideae</taxon>
        <taxon>Colocasieae</taxon>
        <taxon>Colocasia</taxon>
    </lineage>
</organism>
<protein>
    <submittedName>
        <fullName evidence="1">Uncharacterized protein</fullName>
    </submittedName>
</protein>
<accession>A0A843WCS0</accession>
<name>A0A843WCS0_COLES</name>
<reference evidence="1" key="1">
    <citation type="submission" date="2017-07" db="EMBL/GenBank/DDBJ databases">
        <title>Taro Niue Genome Assembly and Annotation.</title>
        <authorList>
            <person name="Atibalentja N."/>
            <person name="Keating K."/>
            <person name="Fields C.J."/>
        </authorList>
    </citation>
    <scope>NUCLEOTIDE SEQUENCE</scope>
    <source>
        <strain evidence="1">Niue_2</strain>
        <tissue evidence="1">Leaf</tissue>
    </source>
</reference>
<evidence type="ECO:0000313" key="1">
    <source>
        <dbReference type="EMBL" id="MQM07952.1"/>
    </source>
</evidence>
<proteinExistence type="predicted"/>
<keyword evidence="2" id="KW-1185">Reference proteome</keyword>
<dbReference type="EMBL" id="NMUH01003998">
    <property type="protein sequence ID" value="MQM07952.1"/>
    <property type="molecule type" value="Genomic_DNA"/>
</dbReference>
<sequence length="184" mass="20617">MGEAAAASSVAFSVIQCFVRCGVHARNVSRAWMHRRCGDFHVLWASSAGHMVTEDKLFLTLVPTESGGPASILECLFGRVPQVPWRARYVCCARGVSRYGVYLRVGPFIHDCETERFFSCYVVRVGYWRHEPVVRSRVVASFHSDSCFATGCGLCVVTCWLRFYPLGCALVLAQLWLWFHGGTL</sequence>
<comment type="caution">
    <text evidence="1">The sequence shown here is derived from an EMBL/GenBank/DDBJ whole genome shotgun (WGS) entry which is preliminary data.</text>
</comment>
<dbReference type="AlphaFoldDB" id="A0A843WCS0"/>